<dbReference type="AlphaFoldDB" id="A0A0D2IYB9"/>
<name>A0A0D2IYB9_9EURO</name>
<gene>
    <name evidence="1" type="ORF">Z518_09286</name>
</gene>
<dbReference type="EMBL" id="KN847481">
    <property type="protein sequence ID" value="KIX01560.1"/>
    <property type="molecule type" value="Genomic_DNA"/>
</dbReference>
<evidence type="ECO:0000313" key="1">
    <source>
        <dbReference type="EMBL" id="KIX01560.1"/>
    </source>
</evidence>
<dbReference type="RefSeq" id="XP_013268696.1">
    <property type="nucleotide sequence ID" value="XM_013413242.1"/>
</dbReference>
<protein>
    <submittedName>
        <fullName evidence="1">Rhinocladiella mackenziei CBS 650.93 unplaced genomic scaffold supercont1.7, whole genome shotgun sequence</fullName>
    </submittedName>
</protein>
<evidence type="ECO:0000313" key="2">
    <source>
        <dbReference type="Proteomes" id="UP000053617"/>
    </source>
</evidence>
<dbReference type="GeneID" id="25297357"/>
<dbReference type="Proteomes" id="UP000053617">
    <property type="component" value="Unassembled WGS sequence"/>
</dbReference>
<accession>A0A0D2IYB9</accession>
<dbReference type="VEuPathDB" id="FungiDB:Z518_09286"/>
<proteinExistence type="predicted"/>
<dbReference type="HOGENOM" id="CLU_1678897_0_0_1"/>
<keyword evidence="2" id="KW-1185">Reference proteome</keyword>
<dbReference type="STRING" id="1442369.A0A0D2IYB9"/>
<sequence>MESADQCFRALVDCHTSNACRHLGNPQPESQSVERILDSGISNGSHLSVSGVAQRFAQEATRCLSQDDFIQLLTFLNNPRAGWRKTAEQLQKSLTERLENFYSDEMIESGQNRDRLAAPDGPPDADLGLILHIQSEEDTIGPFWDPRSVTIRLLEEK</sequence>
<organism evidence="1 2">
    <name type="scientific">Rhinocladiella mackenziei CBS 650.93</name>
    <dbReference type="NCBI Taxonomy" id="1442369"/>
    <lineage>
        <taxon>Eukaryota</taxon>
        <taxon>Fungi</taxon>
        <taxon>Dikarya</taxon>
        <taxon>Ascomycota</taxon>
        <taxon>Pezizomycotina</taxon>
        <taxon>Eurotiomycetes</taxon>
        <taxon>Chaetothyriomycetidae</taxon>
        <taxon>Chaetothyriales</taxon>
        <taxon>Herpotrichiellaceae</taxon>
        <taxon>Rhinocladiella</taxon>
    </lineage>
</organism>
<dbReference type="OrthoDB" id="4495314at2759"/>
<reference evidence="1 2" key="1">
    <citation type="submission" date="2015-01" db="EMBL/GenBank/DDBJ databases">
        <title>The Genome Sequence of Rhinocladiella mackenzie CBS 650.93.</title>
        <authorList>
            <consortium name="The Broad Institute Genomics Platform"/>
            <person name="Cuomo C."/>
            <person name="de Hoog S."/>
            <person name="Gorbushina A."/>
            <person name="Stielow B."/>
            <person name="Teixiera M."/>
            <person name="Abouelleil A."/>
            <person name="Chapman S.B."/>
            <person name="Priest M."/>
            <person name="Young S.K."/>
            <person name="Wortman J."/>
            <person name="Nusbaum C."/>
            <person name="Birren B."/>
        </authorList>
    </citation>
    <scope>NUCLEOTIDE SEQUENCE [LARGE SCALE GENOMIC DNA]</scope>
    <source>
        <strain evidence="1 2">CBS 650.93</strain>
    </source>
</reference>